<dbReference type="SMART" id="SM00249">
    <property type="entry name" value="PHD"/>
    <property type="match status" value="1"/>
</dbReference>
<dbReference type="AlphaFoldDB" id="A0A2Z7D1D6"/>
<dbReference type="GO" id="GO:0003714">
    <property type="term" value="F:transcription corepressor activity"/>
    <property type="evidence" value="ECO:0007669"/>
    <property type="project" value="InterPro"/>
</dbReference>
<dbReference type="InterPro" id="IPR013083">
    <property type="entry name" value="Znf_RING/FYVE/PHD"/>
</dbReference>
<evidence type="ECO:0000313" key="10">
    <source>
        <dbReference type="Proteomes" id="UP000250235"/>
    </source>
</evidence>
<proteinExistence type="predicted"/>
<evidence type="ECO:0000256" key="4">
    <source>
        <dbReference type="ARBA" id="ARBA00022833"/>
    </source>
</evidence>
<evidence type="ECO:0000256" key="7">
    <source>
        <dbReference type="SAM" id="MobiDB-lite"/>
    </source>
</evidence>
<dbReference type="GO" id="GO:0008270">
    <property type="term" value="F:zinc ion binding"/>
    <property type="evidence" value="ECO:0007669"/>
    <property type="project" value="UniProtKB-KW"/>
</dbReference>
<dbReference type="PANTHER" id="PTHR46309:SF5">
    <property type="entry name" value="GNAT FAMILY ACETYLTRANSFERASE"/>
    <property type="match status" value="1"/>
</dbReference>
<dbReference type="InterPro" id="IPR019787">
    <property type="entry name" value="Znf_PHD-finger"/>
</dbReference>
<dbReference type="OrthoDB" id="429143at2759"/>
<evidence type="ECO:0000313" key="9">
    <source>
        <dbReference type="EMBL" id="KZV50814.1"/>
    </source>
</evidence>
<dbReference type="EMBL" id="KQ992331">
    <property type="protein sequence ID" value="KZV50814.1"/>
    <property type="molecule type" value="Genomic_DNA"/>
</dbReference>
<keyword evidence="4" id="KW-0862">Zinc</keyword>
<dbReference type="InterPro" id="IPR032308">
    <property type="entry name" value="TDBD"/>
</dbReference>
<dbReference type="InterPro" id="IPR011011">
    <property type="entry name" value="Znf_FYVE_PHD"/>
</dbReference>
<dbReference type="GO" id="GO:0006357">
    <property type="term" value="P:regulation of transcription by RNA polymerase II"/>
    <property type="evidence" value="ECO:0007669"/>
    <property type="project" value="TreeGrafter"/>
</dbReference>
<keyword evidence="3 6" id="KW-0863">Zinc-finger</keyword>
<gene>
    <name evidence="9" type="ORF">F511_09872</name>
</gene>
<dbReference type="Pfam" id="PF16135">
    <property type="entry name" value="TDBD"/>
    <property type="match status" value="1"/>
</dbReference>
<dbReference type="Pfam" id="PF23209">
    <property type="entry name" value="IDM1_C"/>
    <property type="match status" value="1"/>
</dbReference>
<dbReference type="GO" id="GO:0005634">
    <property type="term" value="C:nucleus"/>
    <property type="evidence" value="ECO:0007669"/>
    <property type="project" value="UniProtKB-SubCell"/>
</dbReference>
<dbReference type="PANTHER" id="PTHR46309">
    <property type="entry name" value="PHD FINGER PROTEIN 12"/>
    <property type="match status" value="1"/>
</dbReference>
<evidence type="ECO:0000259" key="8">
    <source>
        <dbReference type="PROSITE" id="PS50016"/>
    </source>
</evidence>
<accession>A0A2Z7D1D6</accession>
<reference evidence="9 10" key="1">
    <citation type="journal article" date="2015" name="Proc. Natl. Acad. Sci. U.S.A.">
        <title>The resurrection genome of Boea hygrometrica: A blueprint for survival of dehydration.</title>
        <authorList>
            <person name="Xiao L."/>
            <person name="Yang G."/>
            <person name="Zhang L."/>
            <person name="Yang X."/>
            <person name="Zhao S."/>
            <person name="Ji Z."/>
            <person name="Zhou Q."/>
            <person name="Hu M."/>
            <person name="Wang Y."/>
            <person name="Chen M."/>
            <person name="Xu Y."/>
            <person name="Jin H."/>
            <person name="Xiao X."/>
            <person name="Hu G."/>
            <person name="Bao F."/>
            <person name="Hu Y."/>
            <person name="Wan P."/>
            <person name="Li L."/>
            <person name="Deng X."/>
            <person name="Kuang T."/>
            <person name="Xiang C."/>
            <person name="Zhu J.K."/>
            <person name="Oliver M.J."/>
            <person name="He Y."/>
        </authorList>
    </citation>
    <scope>NUCLEOTIDE SEQUENCE [LARGE SCALE GENOMIC DNA]</scope>
    <source>
        <strain evidence="10">cv. XS01</strain>
    </source>
</reference>
<sequence>MSDADMGERKRNRKRGREEERDMNQHNPWLQKLGFSTPRKSSLDMTKSAMKPTVLSWLIDTGTVQENEEVFPFNVTEVRGMIKREGIFCACCNKVFTAADFLIHGGRDGDRPYENIYASRTHDSLLSYLAEAWNKPGELELHRSNNIETQSTADDLHDDACMICADGGDLLCCEKCNSTYHQACMGMKDVPEGSWYCPYCVCKVCANPANKDDDLLTCPQCEKKYHWECHVEMQDRRNFDLNVISQTPFCDRSCKEVYDKLTRDMVGKRNELDEGFSWTLLHRWSDGFGMFIGDTYLRTMCHSKLGVARSLMEECFEPIKDRYTGIKVIPSVVYNCGSNFKRLDFGGFYTAVLEKDDEIITVASLRIHGTKLAEMPFIATSEAQRSKGMCKKLMVAIESALYNLNIENIVIPSVPERTENWIEGYGFHHLHASMKREIMLHNTLTFHDSVRLQKILRTPRRHRPSGTFPFIFFHKFFELLHFFI</sequence>
<dbReference type="Proteomes" id="UP000250235">
    <property type="component" value="Unassembled WGS sequence"/>
</dbReference>
<name>A0A2Z7D1D6_9LAMI</name>
<dbReference type="InterPro" id="IPR056511">
    <property type="entry name" value="IDM1_C"/>
</dbReference>
<dbReference type="PROSITE" id="PS50016">
    <property type="entry name" value="ZF_PHD_2"/>
    <property type="match status" value="1"/>
</dbReference>
<keyword evidence="5" id="KW-0539">Nucleus</keyword>
<feature type="region of interest" description="Disordered" evidence="7">
    <location>
        <begin position="1"/>
        <end position="31"/>
    </location>
</feature>
<dbReference type="SUPFAM" id="SSF57903">
    <property type="entry name" value="FYVE/PHD zinc finger"/>
    <property type="match status" value="2"/>
</dbReference>
<comment type="subcellular location">
    <subcellularLocation>
        <location evidence="1">Nucleus</location>
    </subcellularLocation>
</comment>
<dbReference type="SUPFAM" id="SSF55729">
    <property type="entry name" value="Acyl-CoA N-acyltransferases (Nat)"/>
    <property type="match status" value="1"/>
</dbReference>
<evidence type="ECO:0000256" key="2">
    <source>
        <dbReference type="ARBA" id="ARBA00022723"/>
    </source>
</evidence>
<evidence type="ECO:0000256" key="5">
    <source>
        <dbReference type="ARBA" id="ARBA00023242"/>
    </source>
</evidence>
<dbReference type="Gene3D" id="3.40.630.30">
    <property type="match status" value="1"/>
</dbReference>
<evidence type="ECO:0000256" key="1">
    <source>
        <dbReference type="ARBA" id="ARBA00004123"/>
    </source>
</evidence>
<evidence type="ECO:0000256" key="6">
    <source>
        <dbReference type="PROSITE-ProRule" id="PRU00146"/>
    </source>
</evidence>
<protein>
    <recommendedName>
        <fullName evidence="8">PHD-type domain-containing protein</fullName>
    </recommendedName>
</protein>
<dbReference type="InterPro" id="IPR001965">
    <property type="entry name" value="Znf_PHD"/>
</dbReference>
<evidence type="ECO:0000256" key="3">
    <source>
        <dbReference type="ARBA" id="ARBA00022771"/>
    </source>
</evidence>
<dbReference type="Gene3D" id="3.30.40.10">
    <property type="entry name" value="Zinc/RING finger domain, C3HC4 (zinc finger)"/>
    <property type="match status" value="2"/>
</dbReference>
<organism evidence="9 10">
    <name type="scientific">Dorcoceras hygrometricum</name>
    <dbReference type="NCBI Taxonomy" id="472368"/>
    <lineage>
        <taxon>Eukaryota</taxon>
        <taxon>Viridiplantae</taxon>
        <taxon>Streptophyta</taxon>
        <taxon>Embryophyta</taxon>
        <taxon>Tracheophyta</taxon>
        <taxon>Spermatophyta</taxon>
        <taxon>Magnoliopsida</taxon>
        <taxon>eudicotyledons</taxon>
        <taxon>Gunneridae</taxon>
        <taxon>Pentapetalae</taxon>
        <taxon>asterids</taxon>
        <taxon>lamiids</taxon>
        <taxon>Lamiales</taxon>
        <taxon>Gesneriaceae</taxon>
        <taxon>Didymocarpoideae</taxon>
        <taxon>Trichosporeae</taxon>
        <taxon>Loxocarpinae</taxon>
        <taxon>Dorcoceras</taxon>
    </lineage>
</organism>
<keyword evidence="10" id="KW-1185">Reference proteome</keyword>
<dbReference type="InterPro" id="IPR016181">
    <property type="entry name" value="Acyl_CoA_acyltransferase"/>
</dbReference>
<dbReference type="InterPro" id="IPR042163">
    <property type="entry name" value="PHF12"/>
</dbReference>
<dbReference type="Pfam" id="PF00628">
    <property type="entry name" value="PHD"/>
    <property type="match status" value="1"/>
</dbReference>
<feature type="domain" description="PHD-type" evidence="8">
    <location>
        <begin position="158"/>
        <end position="203"/>
    </location>
</feature>
<keyword evidence="2" id="KW-0479">Metal-binding</keyword>